<dbReference type="InterPro" id="IPR048733">
    <property type="entry name" value="CFA69_ARM_dom"/>
</dbReference>
<dbReference type="InterPro" id="IPR048732">
    <property type="entry name" value="CFA69"/>
</dbReference>
<dbReference type="GO" id="GO:0097730">
    <property type="term" value="C:non-motile cilium"/>
    <property type="evidence" value="ECO:0007669"/>
    <property type="project" value="TreeGrafter"/>
</dbReference>
<gene>
    <name evidence="2" type="ORF">GWI33_000855</name>
</gene>
<feature type="domain" description="Cilia- and flagella-associated protein 69 ARM repeats" evidence="1">
    <location>
        <begin position="18"/>
        <end position="425"/>
    </location>
</feature>
<dbReference type="SUPFAM" id="SSF48371">
    <property type="entry name" value="ARM repeat"/>
    <property type="match status" value="1"/>
</dbReference>
<feature type="domain" description="Cilia- and flagella-associated protein 69 ARM repeats" evidence="1">
    <location>
        <begin position="513"/>
        <end position="727"/>
    </location>
</feature>
<dbReference type="InterPro" id="IPR011989">
    <property type="entry name" value="ARM-like"/>
</dbReference>
<sequence length="908" mass="104436">MQKDCSYLLKGRSPSVVLKKALVLFENQITKSDTGRLIIILNQFLTLSFQGFYIQDLFNVTYLVDILKVKVKEEPLYNNILHKFIDRFSIPPILMKSSDVLTYSVDLQQYFSWLGFLLIWTEDSSMQMKIIEAIHILLTVDYSEYRNYLRLEVRKQKAEDSLLAETIGEYVEVCNDDVYNELLKIILVLCSDSKVACQKFLMKSTVTSIITRFEPTWRERFPKVKPDLPMGTEVVLNTTTICQILNLLLDNATVDNMKAPTKYALWSLHWAFRLFCLREATHVQRNNILATLLLLMNVYPDVLSGNLTFCYDIAMLAMSRDVIFNPNWTSDIILTPSKEDMCFMALLLMCISYFRNLLTGPKVLEECRVVMGLLKLLGNQQTIKWKSLQSKYLISLALNILHNIVPISTEEFVEDGGPLVILELIKETRKFITTVKYQIILRSIEVLCNLCCKSKSIRNSVAYNGGFCVILSLCEEQLEIKYFSKNHQVLFAIGVCLLGQICQSDEAIQLLPMVLKFMKRYIKPNFEDPTLNPKIILLILSLIWNKFTCSFELSNEFVSHGGVYLLLDVIQMSCLPIKIVGLGVLVDLCEIVECVPYLITWRKIGQGIRSLLMDIFRQENNVLSVKVDSNGVIKDPLLPIMGRIQFYETYCPCQKFGGNPSIADMLISSRPKIYCLLQILNVKQKETVDIADEFYRLYNEELSGLDQVTLLVAENFLALKLSEEWHELEKEFEKHNIEVIPSDKAIIEAMLDITNKWGAILQQMQLDMLDKYEQKNKESETELYSKLRNTRFSETWDAIKQMGYIARCSERLFRLSTYYDQQMKIDESLHYSDENGQIHRTNLHDLPINSIKNIHIAIPPDVVEDVVESLIPTFVSPASSLFGVEDFIIGDGNATQSLFSYDSEMADE</sequence>
<dbReference type="Proteomes" id="UP000625711">
    <property type="component" value="Unassembled WGS sequence"/>
</dbReference>
<evidence type="ECO:0000313" key="2">
    <source>
        <dbReference type="EMBL" id="KAF7283344.1"/>
    </source>
</evidence>
<dbReference type="InterPro" id="IPR016024">
    <property type="entry name" value="ARM-type_fold"/>
</dbReference>
<accession>A0A834ILN6</accession>
<dbReference type="PANTHER" id="PTHR14716:SF0">
    <property type="entry name" value="CILIA- AND FLAGELLA-ASSOCIATED PROTEIN 69"/>
    <property type="match status" value="1"/>
</dbReference>
<comment type="caution">
    <text evidence="2">The sequence shown here is derived from an EMBL/GenBank/DDBJ whole genome shotgun (WGS) entry which is preliminary data.</text>
</comment>
<dbReference type="GO" id="GO:1902093">
    <property type="term" value="P:positive regulation of flagellated sperm motility"/>
    <property type="evidence" value="ECO:0007669"/>
    <property type="project" value="TreeGrafter"/>
</dbReference>
<evidence type="ECO:0000313" key="3">
    <source>
        <dbReference type="Proteomes" id="UP000625711"/>
    </source>
</evidence>
<dbReference type="EMBL" id="JAACXV010000116">
    <property type="protein sequence ID" value="KAF7283344.1"/>
    <property type="molecule type" value="Genomic_DNA"/>
</dbReference>
<dbReference type="Pfam" id="PF21049">
    <property type="entry name" value="CFA69_ARM_rpt"/>
    <property type="match status" value="2"/>
</dbReference>
<proteinExistence type="predicted"/>
<dbReference type="GO" id="GO:0097225">
    <property type="term" value="C:sperm midpiece"/>
    <property type="evidence" value="ECO:0007669"/>
    <property type="project" value="TreeGrafter"/>
</dbReference>
<keyword evidence="3" id="KW-1185">Reference proteome</keyword>
<evidence type="ECO:0000259" key="1">
    <source>
        <dbReference type="Pfam" id="PF21049"/>
    </source>
</evidence>
<dbReference type="OrthoDB" id="191673at2759"/>
<dbReference type="Gene3D" id="1.25.10.10">
    <property type="entry name" value="Leucine-rich Repeat Variant"/>
    <property type="match status" value="1"/>
</dbReference>
<dbReference type="AlphaFoldDB" id="A0A834ILN6"/>
<organism evidence="2 3">
    <name type="scientific">Rhynchophorus ferrugineus</name>
    <name type="common">Red palm weevil</name>
    <name type="synonym">Curculio ferrugineus</name>
    <dbReference type="NCBI Taxonomy" id="354439"/>
    <lineage>
        <taxon>Eukaryota</taxon>
        <taxon>Metazoa</taxon>
        <taxon>Ecdysozoa</taxon>
        <taxon>Arthropoda</taxon>
        <taxon>Hexapoda</taxon>
        <taxon>Insecta</taxon>
        <taxon>Pterygota</taxon>
        <taxon>Neoptera</taxon>
        <taxon>Endopterygota</taxon>
        <taxon>Coleoptera</taxon>
        <taxon>Polyphaga</taxon>
        <taxon>Cucujiformia</taxon>
        <taxon>Curculionidae</taxon>
        <taxon>Dryophthorinae</taxon>
        <taxon>Rhynchophorus</taxon>
    </lineage>
</organism>
<dbReference type="PANTHER" id="PTHR14716">
    <property type="entry name" value="CILIA- AND FLAGELLA-ASSOCIATED PROTEIN 69"/>
    <property type="match status" value="1"/>
</dbReference>
<name>A0A834ILN6_RHYFE</name>
<protein>
    <recommendedName>
        <fullName evidence="1">Cilia- and flagella-associated protein 69 ARM repeats domain-containing protein</fullName>
    </recommendedName>
</protein>
<reference evidence="2" key="1">
    <citation type="submission" date="2020-08" db="EMBL/GenBank/DDBJ databases">
        <title>Genome sequencing and assembly of the red palm weevil Rhynchophorus ferrugineus.</title>
        <authorList>
            <person name="Dias G.B."/>
            <person name="Bergman C.M."/>
            <person name="Manee M."/>
        </authorList>
    </citation>
    <scope>NUCLEOTIDE SEQUENCE</scope>
    <source>
        <strain evidence="2">AA-2017</strain>
        <tissue evidence="2">Whole larva</tissue>
    </source>
</reference>